<evidence type="ECO:0000313" key="1">
    <source>
        <dbReference type="EMBL" id="ASO19876.1"/>
    </source>
</evidence>
<gene>
    <name evidence="1" type="primary">yesO1</name>
    <name evidence="1" type="ORF">AHOG_11165</name>
</gene>
<dbReference type="Gene3D" id="3.40.190.10">
    <property type="entry name" value="Periplasmic binding protein-like II"/>
    <property type="match status" value="2"/>
</dbReference>
<dbReference type="PROSITE" id="PS51257">
    <property type="entry name" value="PROKAR_LIPOPROTEIN"/>
    <property type="match status" value="1"/>
</dbReference>
<keyword evidence="2" id="KW-1185">Reference proteome</keyword>
<dbReference type="AlphaFoldDB" id="A0A221W274"/>
<dbReference type="Pfam" id="PF01547">
    <property type="entry name" value="SBP_bac_1"/>
    <property type="match status" value="1"/>
</dbReference>
<dbReference type="EMBL" id="CP022521">
    <property type="protein sequence ID" value="ASO19876.1"/>
    <property type="molecule type" value="Genomic_DNA"/>
</dbReference>
<name>A0A221W274_9PSEU</name>
<dbReference type="PANTHER" id="PTHR43649">
    <property type="entry name" value="ARABINOSE-BINDING PROTEIN-RELATED"/>
    <property type="match status" value="1"/>
</dbReference>
<sequence>MLRRSLVGAVGVVAVLAAGCGSSAGEGDQVTLRFGYWGNDDRAQATNEAIALFEERNPDITVEASFSSFESYFQKLATETAGRNAPDVIQMDYRYLREYGDRGALADLASGEAATELSTDGISAELLSSGQLDGQLLGVPMSQNTQILFYDTEIFDSVGVTPEDGWTWDEFEAASSAISALDEGQVFGTADFGMAIDWFEVWLGQQGGELYTAEGTLGYGVEEVVEYWELADRFRESGASTPADIGTGADGSIATSPMGKNRAASEFGYDSGLTSYTQTLGEQISVAPFPSDGDDLGQYAKPSMLASVFSGSEHQAEAARFIDFMINDPDAGEILGTTRGMPANDEVRSAISGSLEGAELVAYEFEEAIADRLVAAPAPPPPGEGAIKRDFQRINDEIAFGRLSVQEGAEQFIAGAEQQLS</sequence>
<proteinExistence type="predicted"/>
<organism evidence="1 2">
    <name type="scientific">Actinoalloteichus hoggarensis</name>
    <dbReference type="NCBI Taxonomy" id="1470176"/>
    <lineage>
        <taxon>Bacteria</taxon>
        <taxon>Bacillati</taxon>
        <taxon>Actinomycetota</taxon>
        <taxon>Actinomycetes</taxon>
        <taxon>Pseudonocardiales</taxon>
        <taxon>Pseudonocardiaceae</taxon>
        <taxon>Actinoalloteichus</taxon>
    </lineage>
</organism>
<accession>A0A221W274</accession>
<evidence type="ECO:0000313" key="2">
    <source>
        <dbReference type="Proteomes" id="UP000204221"/>
    </source>
</evidence>
<dbReference type="KEGG" id="ahg:AHOG_11165"/>
<reference evidence="1 2" key="1">
    <citation type="submission" date="2017-07" db="EMBL/GenBank/DDBJ databases">
        <title>Complete genome sequence of Actinoalloteichus hoggarensis DSM 45943, type strain of Actinoalloteichus hoggarensis.</title>
        <authorList>
            <person name="Ruckert C."/>
            <person name="Nouioui I."/>
            <person name="Willmese J."/>
            <person name="van Wezel G."/>
            <person name="Klenk H.-P."/>
            <person name="Kalinowski J."/>
            <person name="Zotchev S.B."/>
        </authorList>
    </citation>
    <scope>NUCLEOTIDE SEQUENCE [LARGE SCALE GENOMIC DNA]</scope>
    <source>
        <strain evidence="1 2">DSM 45943</strain>
    </source>
</reference>
<dbReference type="SUPFAM" id="SSF53850">
    <property type="entry name" value="Periplasmic binding protein-like II"/>
    <property type="match status" value="1"/>
</dbReference>
<dbReference type="OrthoDB" id="7918484at2"/>
<dbReference type="PANTHER" id="PTHR43649:SF30">
    <property type="entry name" value="ABC TRANSPORTER SUBSTRATE-BINDING PROTEIN"/>
    <property type="match status" value="1"/>
</dbReference>
<dbReference type="InterPro" id="IPR050490">
    <property type="entry name" value="Bact_solute-bd_prot1"/>
</dbReference>
<dbReference type="RefSeq" id="WP_093941309.1">
    <property type="nucleotide sequence ID" value="NZ_CP022521.1"/>
</dbReference>
<dbReference type="InterPro" id="IPR006059">
    <property type="entry name" value="SBP"/>
</dbReference>
<protein>
    <submittedName>
        <fullName evidence="1">Putative ABC transporter substrate-binding protein YesO</fullName>
    </submittedName>
</protein>
<dbReference type="Proteomes" id="UP000204221">
    <property type="component" value="Chromosome"/>
</dbReference>